<evidence type="ECO:0000313" key="2">
    <source>
        <dbReference type="Proteomes" id="UP001271789"/>
    </source>
</evidence>
<keyword evidence="2" id="KW-1185">Reference proteome</keyword>
<protein>
    <submittedName>
        <fullName evidence="1">Uncharacterized protein</fullName>
    </submittedName>
</protein>
<evidence type="ECO:0000313" key="1">
    <source>
        <dbReference type="EMBL" id="MDV0446555.1"/>
    </source>
</evidence>
<sequence>MKPNQLFVLLFALSVLLIFLATFHVSATVQTDIDVKEMTMTFHDTGATAEIHYEIGLLTHIYTFFFGSRNLDPYISDFLVSFPDYRIVSIGSESATIELYNVTRTSNNYYLHDAHQLGSTVDLLVLVYPNGQTKTYENVSETPNTFYER</sequence>
<dbReference type="RefSeq" id="WP_338098951.1">
    <property type="nucleotide sequence ID" value="NZ_JAWDKD010000008.1"/>
</dbReference>
<dbReference type="AlphaFoldDB" id="A0AAE4MIR6"/>
<dbReference type="Proteomes" id="UP001271789">
    <property type="component" value="Unassembled WGS sequence"/>
</dbReference>
<accession>A0AAE4MIR6</accession>
<organism evidence="1 2">
    <name type="scientific">Methanolapillus africanus</name>
    <dbReference type="NCBI Taxonomy" id="3028297"/>
    <lineage>
        <taxon>Archaea</taxon>
        <taxon>Methanobacteriati</taxon>
        <taxon>Methanobacteriota</taxon>
        <taxon>Stenosarchaea group</taxon>
        <taxon>Methanomicrobia</taxon>
        <taxon>Methanosarcinales</taxon>
        <taxon>Methanosarcinaceae</taxon>
        <taxon>Methanolapillus</taxon>
    </lineage>
</organism>
<dbReference type="EMBL" id="JAWDKD010000008">
    <property type="protein sequence ID" value="MDV0446555.1"/>
    <property type="molecule type" value="Genomic_DNA"/>
</dbReference>
<proteinExistence type="predicted"/>
<comment type="caution">
    <text evidence="1">The sequence shown here is derived from an EMBL/GenBank/DDBJ whole genome shotgun (WGS) entry which is preliminary data.</text>
</comment>
<reference evidence="1" key="1">
    <citation type="submission" date="2023-06" db="EMBL/GenBank/DDBJ databases">
        <title>Genome sequence of Methanosarcinaceae archaeon Ag5.</title>
        <authorList>
            <person name="Protasov E."/>
            <person name="Platt K."/>
            <person name="Poehlein A."/>
            <person name="Daniel R."/>
            <person name="Brune A."/>
        </authorList>
    </citation>
    <scope>NUCLEOTIDE SEQUENCE</scope>
    <source>
        <strain evidence="1">Ag5</strain>
    </source>
</reference>
<gene>
    <name evidence="1" type="ORF">MsAg5_04000</name>
</gene>
<name>A0AAE4MIR6_9EURY</name>